<evidence type="ECO:0000313" key="2">
    <source>
        <dbReference type="EMBL" id="KAH7301320.1"/>
    </source>
</evidence>
<dbReference type="OrthoDB" id="1914074at2759"/>
<evidence type="ECO:0000256" key="1">
    <source>
        <dbReference type="SAM" id="MobiDB-lite"/>
    </source>
</evidence>
<gene>
    <name evidence="2" type="ORF">KP509_23G020000</name>
</gene>
<name>A0A8T2RY41_CERRI</name>
<organism evidence="2 3">
    <name type="scientific">Ceratopteris richardii</name>
    <name type="common">Triangle waterfern</name>
    <dbReference type="NCBI Taxonomy" id="49495"/>
    <lineage>
        <taxon>Eukaryota</taxon>
        <taxon>Viridiplantae</taxon>
        <taxon>Streptophyta</taxon>
        <taxon>Embryophyta</taxon>
        <taxon>Tracheophyta</taxon>
        <taxon>Polypodiopsida</taxon>
        <taxon>Polypodiidae</taxon>
        <taxon>Polypodiales</taxon>
        <taxon>Pteridineae</taxon>
        <taxon>Pteridaceae</taxon>
        <taxon>Parkerioideae</taxon>
        <taxon>Ceratopteris</taxon>
    </lineage>
</organism>
<proteinExistence type="predicted"/>
<dbReference type="AlphaFoldDB" id="A0A8T2RY41"/>
<feature type="compositionally biased region" description="Acidic residues" evidence="1">
    <location>
        <begin position="98"/>
        <end position="108"/>
    </location>
</feature>
<dbReference type="PANTHER" id="PTHR36751:SF1">
    <property type="entry name" value="F3E22.8 PROTEIN"/>
    <property type="match status" value="1"/>
</dbReference>
<feature type="region of interest" description="Disordered" evidence="1">
    <location>
        <begin position="88"/>
        <end position="131"/>
    </location>
</feature>
<comment type="caution">
    <text evidence="2">The sequence shown here is derived from an EMBL/GenBank/DDBJ whole genome shotgun (WGS) entry which is preliminary data.</text>
</comment>
<accession>A0A8T2RY41</accession>
<feature type="compositionally biased region" description="Gly residues" evidence="1">
    <location>
        <begin position="109"/>
        <end position="129"/>
    </location>
</feature>
<dbReference type="OMA" id="VEMSITG"/>
<dbReference type="EMBL" id="CM035428">
    <property type="protein sequence ID" value="KAH7301320.1"/>
    <property type="molecule type" value="Genomic_DNA"/>
</dbReference>
<dbReference type="Proteomes" id="UP000825935">
    <property type="component" value="Chromosome 23"/>
</dbReference>
<dbReference type="EMBL" id="CM035428">
    <property type="protein sequence ID" value="KAH7301319.1"/>
    <property type="molecule type" value="Genomic_DNA"/>
</dbReference>
<evidence type="ECO:0000313" key="3">
    <source>
        <dbReference type="Proteomes" id="UP000825935"/>
    </source>
</evidence>
<protein>
    <submittedName>
        <fullName evidence="2">Uncharacterized protein</fullName>
    </submittedName>
</protein>
<keyword evidence="3" id="KW-1185">Reference proteome</keyword>
<sequence length="221" mass="24238">MSQILQDTSVFYNMRPKLRKSFDEWAKQSFSFQGYKNLAMSTVICGCGSIEATVSCQVPVHDAVAPPSVRVRNYRVAPRTLAYKARRTKRKLHRGGGDGDDDGPEWDEGGFGGSGGWGGSDGGRDGNGNWGSDWHEDGWWWEDASEAAFSFIYELACWVSLTQCSQFALKKVIDAVHSGVNDSPVDAGSFGQCSWLFMGCKSGGMPSPSNDCMPRLMWPPV</sequence>
<dbReference type="PANTHER" id="PTHR36751">
    <property type="entry name" value="F3E22.8 PROTEIN"/>
    <property type="match status" value="1"/>
</dbReference>
<reference evidence="2 3" key="1">
    <citation type="submission" date="2021-08" db="EMBL/GenBank/DDBJ databases">
        <title>WGS assembly of Ceratopteris richardii.</title>
        <authorList>
            <person name="Marchant D.B."/>
            <person name="Chen G."/>
            <person name="Jenkins J."/>
            <person name="Shu S."/>
            <person name="Leebens-Mack J."/>
            <person name="Grimwood J."/>
            <person name="Schmutz J."/>
            <person name="Soltis P."/>
            <person name="Soltis D."/>
            <person name="Chen Z.-H."/>
        </authorList>
    </citation>
    <scope>NUCLEOTIDE SEQUENCE [LARGE SCALE GENOMIC DNA]</scope>
    <source>
        <strain evidence="2">Whitten #5841</strain>
        <tissue evidence="2">Leaf</tissue>
    </source>
</reference>